<name>A0A1M5TL07_9GAMM</name>
<keyword evidence="2" id="KW-1185">Reference proteome</keyword>
<gene>
    <name evidence="1" type="ORF">SAMN02745129_2190</name>
</gene>
<dbReference type="STRING" id="299255.SAMN02745129_2190"/>
<dbReference type="EMBL" id="FQXG01000003">
    <property type="protein sequence ID" value="SHH51505.1"/>
    <property type="molecule type" value="Genomic_DNA"/>
</dbReference>
<sequence length="239" mass="26236">MDTESYGSQCPCCSNPVLVKQNTGSTTLLRYDACPWCGFIHYEHSDSPDVPSQGQRLHMWNQIMEHHSAPNMDQLRLQYVVMRLDQEIALTFDYRALDPTELAAMCVLPQEPGGAVVQPSSPMTVLADANHREIVKVLAELLQTANDLATKATMTGSPNRATGAATNLLSALGEAAQAVTALTPLDTKSPITIETDKECPECGSPDTDHDGDERTTLEMECLDCGHRWELNRIIIPNIK</sequence>
<accession>A0A1M5TL07</accession>
<proteinExistence type="predicted"/>
<organism evidence="1 2">
    <name type="scientific">Ferrimonas marina</name>
    <dbReference type="NCBI Taxonomy" id="299255"/>
    <lineage>
        <taxon>Bacteria</taxon>
        <taxon>Pseudomonadati</taxon>
        <taxon>Pseudomonadota</taxon>
        <taxon>Gammaproteobacteria</taxon>
        <taxon>Alteromonadales</taxon>
        <taxon>Ferrimonadaceae</taxon>
        <taxon>Ferrimonas</taxon>
    </lineage>
</organism>
<protein>
    <submittedName>
        <fullName evidence="1">Uncharacterized protein</fullName>
    </submittedName>
</protein>
<dbReference type="Proteomes" id="UP000184268">
    <property type="component" value="Unassembled WGS sequence"/>
</dbReference>
<dbReference type="SUPFAM" id="SSF57783">
    <property type="entry name" value="Zinc beta-ribbon"/>
    <property type="match status" value="1"/>
</dbReference>
<reference evidence="1 2" key="1">
    <citation type="submission" date="2016-11" db="EMBL/GenBank/DDBJ databases">
        <authorList>
            <person name="Jaros S."/>
            <person name="Januszkiewicz K."/>
            <person name="Wedrychowicz H."/>
        </authorList>
    </citation>
    <scope>NUCLEOTIDE SEQUENCE [LARGE SCALE GENOMIC DNA]</scope>
    <source>
        <strain evidence="1 2">DSM 16917</strain>
    </source>
</reference>
<evidence type="ECO:0000313" key="1">
    <source>
        <dbReference type="EMBL" id="SHH51505.1"/>
    </source>
</evidence>
<evidence type="ECO:0000313" key="2">
    <source>
        <dbReference type="Proteomes" id="UP000184268"/>
    </source>
</evidence>
<dbReference type="RefSeq" id="WP_067656222.1">
    <property type="nucleotide sequence ID" value="NZ_FQXG01000003.1"/>
</dbReference>
<dbReference type="AlphaFoldDB" id="A0A1M5TL07"/>